<dbReference type="PaxDb" id="3218-PP1S63_211V6.1"/>
<feature type="region of interest" description="Disordered" evidence="5">
    <location>
        <begin position="139"/>
        <end position="206"/>
    </location>
</feature>
<dbReference type="SUPFAM" id="SSF101936">
    <property type="entry name" value="DNA-binding pseudobarrel domain"/>
    <property type="match status" value="2"/>
</dbReference>
<dbReference type="STRING" id="3218.A0A2K1L8C8"/>
<keyword evidence="9" id="KW-1185">Reference proteome</keyword>
<keyword evidence="4" id="KW-0539">Nucleus</keyword>
<dbReference type="SMART" id="SM01019">
    <property type="entry name" value="B3"/>
    <property type="match status" value="2"/>
</dbReference>
<reference evidence="8" key="3">
    <citation type="submission" date="2020-12" db="UniProtKB">
        <authorList>
            <consortium name="EnsemblPlants"/>
        </authorList>
    </citation>
    <scope>IDENTIFICATION</scope>
</reference>
<evidence type="ECO:0000256" key="3">
    <source>
        <dbReference type="ARBA" id="ARBA00023163"/>
    </source>
</evidence>
<dbReference type="Pfam" id="PF02362">
    <property type="entry name" value="B3"/>
    <property type="match status" value="2"/>
</dbReference>
<dbReference type="PANTHER" id="PTHR31391">
    <property type="entry name" value="B3 DOMAIN-CONTAINING PROTEIN OS11G0197600-RELATED"/>
    <property type="match status" value="1"/>
</dbReference>
<feature type="compositionally biased region" description="Basic residues" evidence="5">
    <location>
        <begin position="413"/>
        <end position="422"/>
    </location>
</feature>
<dbReference type="RefSeq" id="XP_024384185.1">
    <property type="nucleotide sequence ID" value="XM_024528417.2"/>
</dbReference>
<evidence type="ECO:0000256" key="5">
    <source>
        <dbReference type="SAM" id="MobiDB-lite"/>
    </source>
</evidence>
<dbReference type="Gramene" id="Pp3c1_15410V3.2">
    <property type="protein sequence ID" value="Pp3c1_15410V3.2"/>
    <property type="gene ID" value="Pp3c1_15410"/>
</dbReference>
<feature type="domain" description="TF-B3" evidence="6">
    <location>
        <begin position="291"/>
        <end position="386"/>
    </location>
</feature>
<dbReference type="EnsemblPlants" id="Pp3c1_15410V3.3">
    <property type="protein sequence ID" value="Pp3c1_15410V3.3"/>
    <property type="gene ID" value="Pp3c1_15410"/>
</dbReference>
<reference evidence="7 9" key="1">
    <citation type="journal article" date="2008" name="Science">
        <title>The Physcomitrella genome reveals evolutionary insights into the conquest of land by plants.</title>
        <authorList>
            <person name="Rensing S."/>
            <person name="Lang D."/>
            <person name="Zimmer A."/>
            <person name="Terry A."/>
            <person name="Salamov A."/>
            <person name="Shapiro H."/>
            <person name="Nishiyama T."/>
            <person name="Perroud P.-F."/>
            <person name="Lindquist E."/>
            <person name="Kamisugi Y."/>
            <person name="Tanahashi T."/>
            <person name="Sakakibara K."/>
            <person name="Fujita T."/>
            <person name="Oishi K."/>
            <person name="Shin-I T."/>
            <person name="Kuroki Y."/>
            <person name="Toyoda A."/>
            <person name="Suzuki Y."/>
            <person name="Hashimoto A."/>
            <person name="Yamaguchi K."/>
            <person name="Sugano A."/>
            <person name="Kohara Y."/>
            <person name="Fujiyama A."/>
            <person name="Anterola A."/>
            <person name="Aoki S."/>
            <person name="Ashton N."/>
            <person name="Barbazuk W.B."/>
            <person name="Barker E."/>
            <person name="Bennetzen J."/>
            <person name="Bezanilla M."/>
            <person name="Blankenship R."/>
            <person name="Cho S.H."/>
            <person name="Dutcher S."/>
            <person name="Estelle M."/>
            <person name="Fawcett J.A."/>
            <person name="Gundlach H."/>
            <person name="Hanada K."/>
            <person name="Heyl A."/>
            <person name="Hicks K.A."/>
            <person name="Hugh J."/>
            <person name="Lohr M."/>
            <person name="Mayer K."/>
            <person name="Melkozernov A."/>
            <person name="Murata T."/>
            <person name="Nelson D."/>
            <person name="Pils B."/>
            <person name="Prigge M."/>
            <person name="Reiss B."/>
            <person name="Renner T."/>
            <person name="Rombauts S."/>
            <person name="Rushton P."/>
            <person name="Sanderfoot A."/>
            <person name="Schween G."/>
            <person name="Shiu S.-H."/>
            <person name="Stueber K."/>
            <person name="Theodoulou F.L."/>
            <person name="Tu H."/>
            <person name="Van de Peer Y."/>
            <person name="Verrier P.J."/>
            <person name="Waters E."/>
            <person name="Wood A."/>
            <person name="Yang L."/>
            <person name="Cove D."/>
            <person name="Cuming A."/>
            <person name="Hasebe M."/>
            <person name="Lucas S."/>
            <person name="Mishler D.B."/>
            <person name="Reski R."/>
            <person name="Grigoriev I."/>
            <person name="Quatrano R.S."/>
            <person name="Boore J.L."/>
        </authorList>
    </citation>
    <scope>NUCLEOTIDE SEQUENCE [LARGE SCALE GENOMIC DNA]</scope>
    <source>
        <strain evidence="8 9">cv. Gransden 2004</strain>
    </source>
</reference>
<feature type="region of interest" description="Disordered" evidence="5">
    <location>
        <begin position="413"/>
        <end position="466"/>
    </location>
</feature>
<organism evidence="7">
    <name type="scientific">Physcomitrium patens</name>
    <name type="common">Spreading-leaved earth moss</name>
    <name type="synonym">Physcomitrella patens</name>
    <dbReference type="NCBI Taxonomy" id="3218"/>
    <lineage>
        <taxon>Eukaryota</taxon>
        <taxon>Viridiplantae</taxon>
        <taxon>Streptophyta</taxon>
        <taxon>Embryophyta</taxon>
        <taxon>Bryophyta</taxon>
        <taxon>Bryophytina</taxon>
        <taxon>Bryopsida</taxon>
        <taxon>Funariidae</taxon>
        <taxon>Funariales</taxon>
        <taxon>Funariaceae</taxon>
        <taxon>Physcomitrium</taxon>
    </lineage>
</organism>
<dbReference type="RefSeq" id="XP_024384027.1">
    <property type="nucleotide sequence ID" value="XM_024528259.2"/>
</dbReference>
<dbReference type="Gramene" id="Pp3c1_15410V3.4">
    <property type="protein sequence ID" value="Pp3c1_15410V3.4"/>
    <property type="gene ID" value="Pp3c1_15410"/>
</dbReference>
<evidence type="ECO:0000313" key="8">
    <source>
        <dbReference type="EnsemblPlants" id="Pp3c1_15410V3.1"/>
    </source>
</evidence>
<reference evidence="7 9" key="2">
    <citation type="journal article" date="2018" name="Plant J.">
        <title>The Physcomitrella patens chromosome-scale assembly reveals moss genome structure and evolution.</title>
        <authorList>
            <person name="Lang D."/>
            <person name="Ullrich K.K."/>
            <person name="Murat F."/>
            <person name="Fuchs J."/>
            <person name="Jenkins J."/>
            <person name="Haas F.B."/>
            <person name="Piednoel M."/>
            <person name="Gundlach H."/>
            <person name="Van Bel M."/>
            <person name="Meyberg R."/>
            <person name="Vives C."/>
            <person name="Morata J."/>
            <person name="Symeonidi A."/>
            <person name="Hiss M."/>
            <person name="Muchero W."/>
            <person name="Kamisugi Y."/>
            <person name="Saleh O."/>
            <person name="Blanc G."/>
            <person name="Decker E.L."/>
            <person name="van Gessel N."/>
            <person name="Grimwood J."/>
            <person name="Hayes R.D."/>
            <person name="Graham S.W."/>
            <person name="Gunter L.E."/>
            <person name="McDaniel S.F."/>
            <person name="Hoernstein S.N.W."/>
            <person name="Larsson A."/>
            <person name="Li F.W."/>
            <person name="Perroud P.F."/>
            <person name="Phillips J."/>
            <person name="Ranjan P."/>
            <person name="Rokshar D.S."/>
            <person name="Rothfels C.J."/>
            <person name="Schneider L."/>
            <person name="Shu S."/>
            <person name="Stevenson D.W."/>
            <person name="Thummler F."/>
            <person name="Tillich M."/>
            <person name="Villarreal Aguilar J.C."/>
            <person name="Widiez T."/>
            <person name="Wong G.K."/>
            <person name="Wymore A."/>
            <person name="Zhang Y."/>
            <person name="Zimmer A.D."/>
            <person name="Quatrano R.S."/>
            <person name="Mayer K.F.X."/>
            <person name="Goodstein D."/>
            <person name="Casacuberta J.M."/>
            <person name="Vandepoele K."/>
            <person name="Reski R."/>
            <person name="Cuming A.C."/>
            <person name="Tuskan G.A."/>
            <person name="Maumus F."/>
            <person name="Salse J."/>
            <person name="Schmutz J."/>
            <person name="Rensing S.A."/>
        </authorList>
    </citation>
    <scope>NUCLEOTIDE SEQUENCE [LARGE SCALE GENOMIC DNA]</scope>
    <source>
        <strain evidence="8 9">cv. Gransden 2004</strain>
    </source>
</reference>
<accession>A0A2K1L8C8</accession>
<dbReference type="InterPro" id="IPR044837">
    <property type="entry name" value="REM16-like"/>
</dbReference>
<dbReference type="PROSITE" id="PS50863">
    <property type="entry name" value="B3"/>
    <property type="match status" value="2"/>
</dbReference>
<dbReference type="Gramene" id="Pp3c1_15410V3.3">
    <property type="protein sequence ID" value="Pp3c1_15410V3.3"/>
    <property type="gene ID" value="Pp3c1_15410"/>
</dbReference>
<keyword evidence="2" id="KW-0238">DNA-binding</keyword>
<dbReference type="PANTHER" id="PTHR31391:SF106">
    <property type="entry name" value="B3 DOMAIN-CONTAINING PROTEIN OS01G0723500"/>
    <property type="match status" value="1"/>
</dbReference>
<dbReference type="RefSeq" id="XP_024384516.1">
    <property type="nucleotide sequence ID" value="XM_024528748.2"/>
</dbReference>
<evidence type="ECO:0000256" key="4">
    <source>
        <dbReference type="ARBA" id="ARBA00023242"/>
    </source>
</evidence>
<keyword evidence="1" id="KW-0805">Transcription regulation</keyword>
<dbReference type="Gramene" id="Pp3c1_15410V3.1">
    <property type="protein sequence ID" value="Pp3c1_15410V3.1"/>
    <property type="gene ID" value="Pp3c1_15410"/>
</dbReference>
<evidence type="ECO:0000259" key="6">
    <source>
        <dbReference type="PROSITE" id="PS50863"/>
    </source>
</evidence>
<feature type="compositionally biased region" description="Acidic residues" evidence="5">
    <location>
        <begin position="170"/>
        <end position="199"/>
    </location>
</feature>
<feature type="domain" description="TF-B3" evidence="6">
    <location>
        <begin position="37"/>
        <end position="130"/>
    </location>
</feature>
<dbReference type="Gene3D" id="2.40.330.10">
    <property type="entry name" value="DNA-binding pseudobarrel domain"/>
    <property type="match status" value="2"/>
</dbReference>
<dbReference type="KEGG" id="ppp:112286374"/>
<name>A0A2K1L8C8_PHYPA</name>
<dbReference type="Proteomes" id="UP000006727">
    <property type="component" value="Chromosome 1"/>
</dbReference>
<dbReference type="GO" id="GO:0003677">
    <property type="term" value="F:DNA binding"/>
    <property type="evidence" value="ECO:0007669"/>
    <property type="project" value="UniProtKB-KW"/>
</dbReference>
<dbReference type="FunCoup" id="A0A2K1L8C8">
    <property type="interactions" value="3087"/>
</dbReference>
<evidence type="ECO:0000256" key="2">
    <source>
        <dbReference type="ARBA" id="ARBA00023125"/>
    </source>
</evidence>
<evidence type="ECO:0000313" key="7">
    <source>
        <dbReference type="EMBL" id="PNR62277.1"/>
    </source>
</evidence>
<evidence type="ECO:0000313" key="9">
    <source>
        <dbReference type="Proteomes" id="UP000006727"/>
    </source>
</evidence>
<feature type="compositionally biased region" description="Polar residues" evidence="5">
    <location>
        <begin position="423"/>
        <end position="444"/>
    </location>
</feature>
<keyword evidence="3" id="KW-0804">Transcription</keyword>
<dbReference type="InterPro" id="IPR015300">
    <property type="entry name" value="DNA-bd_pseudobarrel_sf"/>
</dbReference>
<dbReference type="RefSeq" id="XP_024384107.1">
    <property type="nucleotide sequence ID" value="XM_024528339.2"/>
</dbReference>
<gene>
    <name evidence="8" type="primary">LOC112286374</name>
    <name evidence="7" type="ORF">PHYPA_000701</name>
</gene>
<dbReference type="GeneID" id="112286374"/>
<dbReference type="EnsemblPlants" id="Pp3c1_15410V3.2">
    <property type="protein sequence ID" value="Pp3c1_15410V3.2"/>
    <property type="gene ID" value="Pp3c1_15410"/>
</dbReference>
<proteinExistence type="predicted"/>
<dbReference type="CDD" id="cd10017">
    <property type="entry name" value="B3_DNA"/>
    <property type="match status" value="2"/>
</dbReference>
<sequence length="638" mass="70361">MSEAMDSAFRACVPCTHSCYNKHRNIAAESTTPFTRPPCFLLTASDVSSNWTPVPREFSESYGDDLRGPVSFHGANGKVWSVEVGGPAKFLGFKGGWRSFVADNSLKRGDQVLFLLVSTKTFSVYVFNKLGVETIPSPCVTPMRAAPMSGKRKREDVNDEAGMNVRVKDEAEDLDAESSDISEYEASDTDSSSESEDTEASPQHSGGKVYNDEVCFPVKMKVRRKCTAKVSRVNAHPTKKSVGGSAGKDGMMYEAGSCSRTYESLRRKVTLAERERALVAANAFVTEGPSCPVVMMPSHVYRGFWLTIPGKFSKAHLPNDRINIKLQDIHGFQWSASWIKSDHHTGVSGGWAAFSRDHRLEEGDVCVFEVIDSEDWTILVHIFRVVDVDLAPGSRGGWDKNYRIIQPKIHYHPKTREKHLTKKTSSGTAKRNLTGASYSTPSRRQMSKRYKKAPNPEQSDAEDDEDALLSTLCKGNSAAVSDVEDVKPKILSMGPIPQIVKVKQEPNLPAMCNVKQEYGMCSEDMKPTAEKLKASLNLSQPPRDPICEIVKNAGVPAVAKSESGATEPSLNNDARTWYAVVRLLNKRQNEETSELELLVTIRACPRTAESSGVSTDGNGNWWVPRSHFSPDMASCYIG</sequence>
<dbReference type="RefSeq" id="XP_073389958.1">
    <property type="nucleotide sequence ID" value="XM_073533857.1"/>
</dbReference>
<dbReference type="AlphaFoldDB" id="A0A2K1L8C8"/>
<dbReference type="InterPro" id="IPR003340">
    <property type="entry name" value="B3_DNA-bd"/>
</dbReference>
<evidence type="ECO:0000256" key="1">
    <source>
        <dbReference type="ARBA" id="ARBA00023015"/>
    </source>
</evidence>
<dbReference type="EnsemblPlants" id="Pp3c1_15410V3.4">
    <property type="protein sequence ID" value="Pp3c1_15410V3.4"/>
    <property type="gene ID" value="Pp3c1_15410"/>
</dbReference>
<dbReference type="EMBL" id="ABEU02000001">
    <property type="protein sequence ID" value="PNR62277.1"/>
    <property type="molecule type" value="Genomic_DNA"/>
</dbReference>
<dbReference type="RefSeq" id="XP_024384260.1">
    <property type="nucleotide sequence ID" value="XM_024528492.2"/>
</dbReference>
<protein>
    <recommendedName>
        <fullName evidence="6">TF-B3 domain-containing protein</fullName>
    </recommendedName>
</protein>
<dbReference type="EnsemblPlants" id="Pp3c1_15410V3.1">
    <property type="protein sequence ID" value="Pp3c1_15410V3.1"/>
    <property type="gene ID" value="Pp3c1_15410"/>
</dbReference>
<dbReference type="OrthoDB" id="623918at2759"/>